<dbReference type="EMBL" id="CP022437">
    <property type="protein sequence ID" value="ASN05979.1"/>
    <property type="molecule type" value="Genomic_DNA"/>
</dbReference>
<dbReference type="AlphaFoldDB" id="A0A221MEI4"/>
<accession>A0A221MEI4</accession>
<dbReference type="OrthoDB" id="9773927at2"/>
<organism evidence="1 2">
    <name type="scientific">Virgibacillus necropolis</name>
    <dbReference type="NCBI Taxonomy" id="163877"/>
    <lineage>
        <taxon>Bacteria</taxon>
        <taxon>Bacillati</taxon>
        <taxon>Bacillota</taxon>
        <taxon>Bacilli</taxon>
        <taxon>Bacillales</taxon>
        <taxon>Bacillaceae</taxon>
        <taxon>Virgibacillus</taxon>
    </lineage>
</organism>
<dbReference type="InterPro" id="IPR039498">
    <property type="entry name" value="NTP_transf_5"/>
</dbReference>
<dbReference type="Proteomes" id="UP000204391">
    <property type="component" value="Chromosome"/>
</dbReference>
<dbReference type="RefSeq" id="WP_089532826.1">
    <property type="nucleotide sequence ID" value="NZ_CP022437.1"/>
</dbReference>
<gene>
    <name evidence="1" type="ORF">CFK40_13610</name>
</gene>
<dbReference type="Pfam" id="PF14907">
    <property type="entry name" value="NTP_transf_5"/>
    <property type="match status" value="1"/>
</dbReference>
<dbReference type="KEGG" id="vne:CFK40_13610"/>
<name>A0A221MEI4_9BACI</name>
<evidence type="ECO:0000313" key="1">
    <source>
        <dbReference type="EMBL" id="ASN05979.1"/>
    </source>
</evidence>
<reference evidence="1 2" key="1">
    <citation type="journal article" date="2003" name="Int. J. Syst. Evol. Microbiol.">
        <title>Virgibacillus carmonensis sp. nov., Virgibacillus necropolis sp. nov. and Virgibacillus picturae sp. nov., three novel species isolated from deteriorated mural paintings, transfer of the species of the genus salibacillus to Virgibacillus, as Virgibacillus marismortui comb. nov. and Virgibacillus salexigens comb. nov., and emended description of the genus Virgibacillus.</title>
        <authorList>
            <person name="Heyrman J."/>
            <person name="Logan N.A."/>
            <person name="Busse H.J."/>
            <person name="Balcaen A."/>
            <person name="Lebbe L."/>
            <person name="Rodriguez-Diaz M."/>
            <person name="Swings J."/>
            <person name="De Vos P."/>
        </authorList>
    </citation>
    <scope>NUCLEOTIDE SEQUENCE [LARGE SCALE GENOMIC DNA]</scope>
    <source>
        <strain evidence="1 2">LMG 19488</strain>
    </source>
</reference>
<evidence type="ECO:0000313" key="2">
    <source>
        <dbReference type="Proteomes" id="UP000204391"/>
    </source>
</evidence>
<proteinExistence type="predicted"/>
<protein>
    <submittedName>
        <fullName evidence="1">Renal dipeptidase</fullName>
    </submittedName>
</protein>
<sequence length="396" mass="47110">MDNTLDLARIPKEVNLILALLKEGNEQYIKEHQVELCNKIDWNAFINQAKHHRVYPLLHNKIKLLEEQLVPTYVRQFLQQQYMQNTFQMLHLSGEMERVSKWFAESQISLLFLKGPVLAHELYGDVSLRTSSDLDMLIPVEKIDQAEQLLVSHGYKKDDYIQTVLNDWKWRHHHVTYIHPVKNIKLEIHWRLNPGPSKEPGFCELWKRKNKSTLTSFPVYLLGKEDLFLFLVSHGSRHGWSRLRWVVDIHRIMKQDINWEMVHELLKSNYFLGIGGQSIILASKLLNAQLTNEMKSLFISKRPRKLAQEAIFYLEAMINLHTDPVPDEVARYHKRYLFSLMSFQQKTIFIISFLYPYPEDAETLPLPKRLHFLYFPLRPILWAWRKTRKIWKHALP</sequence>
<keyword evidence="2" id="KW-1185">Reference proteome</keyword>